<dbReference type="RefSeq" id="WP_162452337.1">
    <property type="nucleotide sequence ID" value="NZ_WLZY01000008.1"/>
</dbReference>
<evidence type="ECO:0000313" key="3">
    <source>
        <dbReference type="Proteomes" id="UP000460435"/>
    </source>
</evidence>
<keyword evidence="3" id="KW-1185">Reference proteome</keyword>
<organism evidence="2 3">
    <name type="scientific">Phytoactinopolyspora mesophila</name>
    <dbReference type="NCBI Taxonomy" id="2650750"/>
    <lineage>
        <taxon>Bacteria</taxon>
        <taxon>Bacillati</taxon>
        <taxon>Actinomycetota</taxon>
        <taxon>Actinomycetes</taxon>
        <taxon>Jiangellales</taxon>
        <taxon>Jiangellaceae</taxon>
        <taxon>Phytoactinopolyspora</taxon>
    </lineage>
</organism>
<dbReference type="InterPro" id="IPR036866">
    <property type="entry name" value="RibonucZ/Hydroxyglut_hydro"/>
</dbReference>
<dbReference type="EMBL" id="WLZY01000008">
    <property type="protein sequence ID" value="NDL59635.1"/>
    <property type="molecule type" value="Genomic_DNA"/>
</dbReference>
<sequence length="215" mass="22541">MTVRIDHATTSGTFSLDGRTLEVDNNVWVIGDNTECVVIDAAHDANAILGVVGSRTVTAILLTHGHDDHLSAVGSLWDETGATIHLHPGDRTLWDRVYPDVGPDADLIDGQEIVVAGIRVRTIHTPGHSRGSVCFYAPELTAVFSGDTLLHDGPGATGGSFSDFGAIIGSIERRLLTLPPETAVHAGHGETTTIGAAASNLRAAASGYRPIQPAR</sequence>
<feature type="domain" description="Metallo-beta-lactamase" evidence="1">
    <location>
        <begin position="24"/>
        <end position="188"/>
    </location>
</feature>
<dbReference type="Gene3D" id="3.60.15.10">
    <property type="entry name" value="Ribonuclease Z/Hydroxyacylglutathione hydrolase-like"/>
    <property type="match status" value="1"/>
</dbReference>
<evidence type="ECO:0000259" key="1">
    <source>
        <dbReference type="SMART" id="SM00849"/>
    </source>
</evidence>
<dbReference type="Pfam" id="PF00753">
    <property type="entry name" value="Lactamase_B"/>
    <property type="match status" value="1"/>
</dbReference>
<comment type="caution">
    <text evidence="2">The sequence shown here is derived from an EMBL/GenBank/DDBJ whole genome shotgun (WGS) entry which is preliminary data.</text>
</comment>
<dbReference type="Proteomes" id="UP000460435">
    <property type="component" value="Unassembled WGS sequence"/>
</dbReference>
<dbReference type="PANTHER" id="PTHR46233">
    <property type="entry name" value="HYDROXYACYLGLUTATHIONE HYDROLASE GLOC"/>
    <property type="match status" value="1"/>
</dbReference>
<protein>
    <submittedName>
        <fullName evidence="2">MBL fold metallo-hydrolase</fullName>
    </submittedName>
</protein>
<dbReference type="InterPro" id="IPR001279">
    <property type="entry name" value="Metallo-B-lactamas"/>
</dbReference>
<accession>A0A7K3M8K1</accession>
<proteinExistence type="predicted"/>
<dbReference type="GO" id="GO:0016787">
    <property type="term" value="F:hydrolase activity"/>
    <property type="evidence" value="ECO:0007669"/>
    <property type="project" value="UniProtKB-KW"/>
</dbReference>
<reference evidence="2 3" key="1">
    <citation type="submission" date="2019-11" db="EMBL/GenBank/DDBJ databases">
        <authorList>
            <person name="Li X.-J."/>
            <person name="Feng X.-M."/>
        </authorList>
    </citation>
    <scope>NUCLEOTIDE SEQUENCE [LARGE SCALE GENOMIC DNA]</scope>
    <source>
        <strain evidence="2 3">XMNu-373</strain>
    </source>
</reference>
<keyword evidence="2" id="KW-0378">Hydrolase</keyword>
<evidence type="ECO:0000313" key="2">
    <source>
        <dbReference type="EMBL" id="NDL59635.1"/>
    </source>
</evidence>
<dbReference type="CDD" id="cd06262">
    <property type="entry name" value="metallo-hydrolase-like_MBL-fold"/>
    <property type="match status" value="1"/>
</dbReference>
<gene>
    <name evidence="2" type="ORF">F7O44_21420</name>
</gene>
<dbReference type="AlphaFoldDB" id="A0A7K3M8K1"/>
<name>A0A7K3M8K1_9ACTN</name>
<dbReference type="PANTHER" id="PTHR46233:SF4">
    <property type="entry name" value="METALLO-BETA-LACTAMASE DOMAIN-CONTAINING PROTEIN"/>
    <property type="match status" value="1"/>
</dbReference>
<dbReference type="InterPro" id="IPR051453">
    <property type="entry name" value="MBL_Glyoxalase_II"/>
</dbReference>
<dbReference type="SMART" id="SM00849">
    <property type="entry name" value="Lactamase_B"/>
    <property type="match status" value="1"/>
</dbReference>
<dbReference type="SUPFAM" id="SSF56281">
    <property type="entry name" value="Metallo-hydrolase/oxidoreductase"/>
    <property type="match status" value="1"/>
</dbReference>